<sequence length="113" mass="12946">MVNLSIHNGILTVHLSELNAFKTTLRVPLAQVRSAELDPRELEALSEHFNLAPYPQQFEYEDLFGKRRVLWTVRNPERAIGISLEGTYFDRLILEVPEPIETVGSLRRAAGFR</sequence>
<gene>
    <name evidence="1" type="ORF">HNR42_001450</name>
</gene>
<reference evidence="1 2" key="1">
    <citation type="submission" date="2020-08" db="EMBL/GenBank/DDBJ databases">
        <title>Genomic Encyclopedia of Type Strains, Phase IV (KMG-IV): sequencing the most valuable type-strain genomes for metagenomic binning, comparative biology and taxonomic classification.</title>
        <authorList>
            <person name="Goeker M."/>
        </authorList>
    </citation>
    <scope>NUCLEOTIDE SEQUENCE [LARGE SCALE GENOMIC DNA]</scope>
    <source>
        <strain evidence="1 2">DSM 21458</strain>
    </source>
</reference>
<keyword evidence="1" id="KW-0378">Hydrolase</keyword>
<dbReference type="Proteomes" id="UP000569951">
    <property type="component" value="Unassembled WGS sequence"/>
</dbReference>
<comment type="caution">
    <text evidence="1">The sequence shown here is derived from an EMBL/GenBank/DDBJ whole genome shotgun (WGS) entry which is preliminary data.</text>
</comment>
<accession>A0A841HXA0</accession>
<protein>
    <submittedName>
        <fullName evidence="1">Putative glycoside hydrolase/deacetylase ChbG (UPF0249 family)</fullName>
    </submittedName>
</protein>
<organism evidence="1 2">
    <name type="scientific">Deinobacterium chartae</name>
    <dbReference type="NCBI Taxonomy" id="521158"/>
    <lineage>
        <taxon>Bacteria</taxon>
        <taxon>Thermotogati</taxon>
        <taxon>Deinococcota</taxon>
        <taxon>Deinococci</taxon>
        <taxon>Deinococcales</taxon>
        <taxon>Deinococcaceae</taxon>
        <taxon>Deinobacterium</taxon>
    </lineage>
</organism>
<keyword evidence="2" id="KW-1185">Reference proteome</keyword>
<dbReference type="GO" id="GO:0016787">
    <property type="term" value="F:hydrolase activity"/>
    <property type="evidence" value="ECO:0007669"/>
    <property type="project" value="UniProtKB-KW"/>
</dbReference>
<dbReference type="EMBL" id="JACHHG010000004">
    <property type="protein sequence ID" value="MBB6098027.1"/>
    <property type="molecule type" value="Genomic_DNA"/>
</dbReference>
<evidence type="ECO:0000313" key="2">
    <source>
        <dbReference type="Proteomes" id="UP000569951"/>
    </source>
</evidence>
<proteinExistence type="predicted"/>
<dbReference type="RefSeq" id="WP_183986026.1">
    <property type="nucleotide sequence ID" value="NZ_JACHHG010000004.1"/>
</dbReference>
<evidence type="ECO:0000313" key="1">
    <source>
        <dbReference type="EMBL" id="MBB6098027.1"/>
    </source>
</evidence>
<name>A0A841HXA0_9DEIO</name>
<dbReference type="AlphaFoldDB" id="A0A841HXA0"/>